<organism evidence="2 3">
    <name type="scientific">Danaus plexippus plexippus</name>
    <dbReference type="NCBI Taxonomy" id="278856"/>
    <lineage>
        <taxon>Eukaryota</taxon>
        <taxon>Metazoa</taxon>
        <taxon>Ecdysozoa</taxon>
        <taxon>Arthropoda</taxon>
        <taxon>Hexapoda</taxon>
        <taxon>Insecta</taxon>
        <taxon>Pterygota</taxon>
        <taxon>Neoptera</taxon>
        <taxon>Endopterygota</taxon>
        <taxon>Lepidoptera</taxon>
        <taxon>Glossata</taxon>
        <taxon>Ditrysia</taxon>
        <taxon>Papilionoidea</taxon>
        <taxon>Nymphalidae</taxon>
        <taxon>Danainae</taxon>
        <taxon>Danaini</taxon>
        <taxon>Danaina</taxon>
        <taxon>Danaus</taxon>
        <taxon>Danaus</taxon>
    </lineage>
</organism>
<feature type="transmembrane region" description="Helical" evidence="1">
    <location>
        <begin position="199"/>
        <end position="219"/>
    </location>
</feature>
<feature type="transmembrane region" description="Helical" evidence="1">
    <location>
        <begin position="118"/>
        <end position="149"/>
    </location>
</feature>
<name>A0A212FC90_DANPL</name>
<keyword evidence="1" id="KW-1133">Transmembrane helix</keyword>
<keyword evidence="1" id="KW-0812">Transmembrane</keyword>
<reference evidence="2 3" key="1">
    <citation type="journal article" date="2011" name="Cell">
        <title>The monarch butterfly genome yields insights into long-distance migration.</title>
        <authorList>
            <person name="Zhan S."/>
            <person name="Merlin C."/>
            <person name="Boore J.L."/>
            <person name="Reppert S.M."/>
        </authorList>
    </citation>
    <scope>NUCLEOTIDE SEQUENCE [LARGE SCALE GENOMIC DNA]</scope>
    <source>
        <strain evidence="2">F-2</strain>
    </source>
</reference>
<evidence type="ECO:0000313" key="2">
    <source>
        <dbReference type="EMBL" id="OWR51354.1"/>
    </source>
</evidence>
<keyword evidence="1" id="KW-0472">Membrane</keyword>
<evidence type="ECO:0000256" key="1">
    <source>
        <dbReference type="SAM" id="Phobius"/>
    </source>
</evidence>
<protein>
    <submittedName>
        <fullName evidence="2">Uncharacterized protein</fullName>
    </submittedName>
</protein>
<evidence type="ECO:0000313" key="3">
    <source>
        <dbReference type="Proteomes" id="UP000007151"/>
    </source>
</evidence>
<dbReference type="KEGG" id="dpl:KGM_206649"/>
<dbReference type="AlphaFoldDB" id="A0A212FC90"/>
<gene>
    <name evidence="2" type="ORF">KGM_206649</name>
</gene>
<accession>A0A212FC90</accession>
<feature type="transmembrane region" description="Helical" evidence="1">
    <location>
        <begin position="77"/>
        <end position="98"/>
    </location>
</feature>
<dbReference type="EMBL" id="AGBW02009208">
    <property type="protein sequence ID" value="OWR51354.1"/>
    <property type="molecule type" value="Genomic_DNA"/>
</dbReference>
<dbReference type="InParanoid" id="A0A212FC90"/>
<dbReference type="Proteomes" id="UP000007151">
    <property type="component" value="Unassembled WGS sequence"/>
</dbReference>
<comment type="caution">
    <text evidence="2">The sequence shown here is derived from an EMBL/GenBank/DDBJ whole genome shotgun (WGS) entry which is preliminary data.</text>
</comment>
<proteinExistence type="predicted"/>
<dbReference type="Gene3D" id="1.20.120.1770">
    <property type="match status" value="1"/>
</dbReference>
<keyword evidence="3" id="KW-1185">Reference proteome</keyword>
<feature type="transmembrane region" description="Helical" evidence="1">
    <location>
        <begin position="43"/>
        <end position="65"/>
    </location>
</feature>
<sequence>MKSYGCNLECVDDKKTEKVVEFVGPVKIVLVDQPKNSYRHKTWAAAFITLAQMLMAVTTIFVIFYTLTFKKREYLKALHVFLCTVGFQLVMPTGVLILNDLTGASAPMSFVDRRFEHGMLQIFSSGLVAGAAATVLALLNAAIGITAYLIGLIISKSKIRIIIIIHRLIGIPAIIASSACFISGVINVSFREWVPTVEMFYALLIFCTIYTIIVIYQPFRNI</sequence>
<feature type="transmembrane region" description="Helical" evidence="1">
    <location>
        <begin position="161"/>
        <end position="187"/>
    </location>
</feature>